<dbReference type="EMBL" id="CP051139">
    <property type="protein sequence ID" value="QIW94701.1"/>
    <property type="molecule type" value="Genomic_DNA"/>
</dbReference>
<organism evidence="2 3">
    <name type="scientific">Peltaster fructicola</name>
    <dbReference type="NCBI Taxonomy" id="286661"/>
    <lineage>
        <taxon>Eukaryota</taxon>
        <taxon>Fungi</taxon>
        <taxon>Dikarya</taxon>
        <taxon>Ascomycota</taxon>
        <taxon>Pezizomycotina</taxon>
        <taxon>Dothideomycetes</taxon>
        <taxon>Dothideomycetes incertae sedis</taxon>
        <taxon>Peltaster</taxon>
    </lineage>
</organism>
<proteinExistence type="predicted"/>
<dbReference type="AlphaFoldDB" id="A0A6H0XJ08"/>
<dbReference type="SUPFAM" id="SSF56024">
    <property type="entry name" value="Phospholipase D/nuclease"/>
    <property type="match status" value="2"/>
</dbReference>
<name>A0A6H0XJ08_9PEZI</name>
<dbReference type="InterPro" id="IPR001736">
    <property type="entry name" value="PLipase_D/transphosphatidylase"/>
</dbReference>
<feature type="domain" description="PLD phosphodiesterase" evidence="1">
    <location>
        <begin position="159"/>
        <end position="186"/>
    </location>
</feature>
<dbReference type="PANTHER" id="PTHR21248:SF11">
    <property type="entry name" value="PLD PHOSPHODIESTERASE DOMAIN-CONTAINING PROTEIN"/>
    <property type="match status" value="1"/>
</dbReference>
<evidence type="ECO:0000313" key="2">
    <source>
        <dbReference type="EMBL" id="QIW94701.1"/>
    </source>
</evidence>
<gene>
    <name evidence="2" type="ORF">AMS68_000219</name>
</gene>
<accession>A0A6H0XJ08</accession>
<evidence type="ECO:0000259" key="1">
    <source>
        <dbReference type="PROSITE" id="PS50035"/>
    </source>
</evidence>
<dbReference type="Proteomes" id="UP000503462">
    <property type="component" value="Chromosome 1"/>
</dbReference>
<dbReference type="PROSITE" id="PS50035">
    <property type="entry name" value="PLD"/>
    <property type="match status" value="2"/>
</dbReference>
<feature type="domain" description="PLD phosphodiesterase" evidence="1">
    <location>
        <begin position="375"/>
        <end position="397"/>
    </location>
</feature>
<dbReference type="InterPro" id="IPR025202">
    <property type="entry name" value="PLD-like_dom"/>
</dbReference>
<dbReference type="PANTHER" id="PTHR21248">
    <property type="entry name" value="CARDIOLIPIN SYNTHASE"/>
    <property type="match status" value="1"/>
</dbReference>
<dbReference type="Gene3D" id="3.30.870.10">
    <property type="entry name" value="Endonuclease Chain A"/>
    <property type="match status" value="2"/>
</dbReference>
<dbReference type="CDD" id="cd00138">
    <property type="entry name" value="PLDc_SF"/>
    <property type="match status" value="1"/>
</dbReference>
<dbReference type="GO" id="GO:0030572">
    <property type="term" value="F:phosphatidyltransferase activity"/>
    <property type="evidence" value="ECO:0007669"/>
    <property type="project" value="UniProtKB-ARBA"/>
</dbReference>
<keyword evidence="3" id="KW-1185">Reference proteome</keyword>
<dbReference type="OrthoDB" id="2958217at2759"/>
<dbReference type="GO" id="GO:0032049">
    <property type="term" value="P:cardiolipin biosynthetic process"/>
    <property type="evidence" value="ECO:0007669"/>
    <property type="project" value="UniProtKB-ARBA"/>
</dbReference>
<evidence type="ECO:0000313" key="3">
    <source>
        <dbReference type="Proteomes" id="UP000503462"/>
    </source>
</evidence>
<sequence length="436" mass="49559">MAMENATVAGWKLALHHRRKLVDYPSSYWARSHDRFDTTGTVNLVKLGSGNDIYTSILPALERAEEEVILVTCFWARSETLNQLNQSLRRLSRRAQDEGRTIKVRICFSSVSLWQKLLHTRSMRGRDYPPSEWQQTLGLPSQQELSGLELTVRSIFILPFSVLHPKFIILDRRQVFLPSCNVSWENWFEGCVEFTGPITDQFVQFFEAYWTPPSDKHSRSPTIPSTAEAKSRALFLPSAHHALSLFDGINAPTSPQTPLNVFILSMLGNATRSIHIQTPNLTSRAVLNELLATLKRGIDIRIVTSERLMILEQLITARTTTARCVKWLSKQHQKLQNDRARRMSTDREALLPPLGKLEILFYTPRPRTSDPVQSHIKLMIADGEIIVLGSGNLDRASWVTSQELGVAVIDKAFAQHFKKQLDIALEGRLRPAYPQQ</sequence>
<reference evidence="2 3" key="1">
    <citation type="journal article" date="2016" name="Sci. Rep.">
        <title>Peltaster fructicola genome reveals evolution from an invasive phytopathogen to an ectophytic parasite.</title>
        <authorList>
            <person name="Xu C."/>
            <person name="Chen H."/>
            <person name="Gleason M.L."/>
            <person name="Xu J.R."/>
            <person name="Liu H."/>
            <person name="Zhang R."/>
            <person name="Sun G."/>
        </authorList>
    </citation>
    <scope>NUCLEOTIDE SEQUENCE [LARGE SCALE GENOMIC DNA]</scope>
    <source>
        <strain evidence="2 3">LNHT1506</strain>
    </source>
</reference>
<dbReference type="Pfam" id="PF13091">
    <property type="entry name" value="PLDc_2"/>
    <property type="match status" value="1"/>
</dbReference>
<protein>
    <recommendedName>
        <fullName evidence="1">PLD phosphodiesterase domain-containing protein</fullName>
    </recommendedName>
</protein>